<protein>
    <submittedName>
        <fullName evidence="2">Uncharacterized protein</fullName>
    </submittedName>
</protein>
<name>A0A6J4VB70_9BACT</name>
<proteinExistence type="predicted"/>
<accession>A0A6J4VB70</accession>
<reference evidence="2" key="1">
    <citation type="submission" date="2020-02" db="EMBL/GenBank/DDBJ databases">
        <authorList>
            <person name="Meier V. D."/>
        </authorList>
    </citation>
    <scope>NUCLEOTIDE SEQUENCE</scope>
    <source>
        <strain evidence="2">AVDCRST_MAG88</strain>
    </source>
</reference>
<feature type="non-terminal residue" evidence="2">
    <location>
        <position position="1"/>
    </location>
</feature>
<gene>
    <name evidence="2" type="ORF">AVDCRST_MAG88-2296</name>
</gene>
<sequence length="71" mass="7395">CKERSSASTPTAASVSSLRTVGSRTCSSMRMWSRGGSSTSCARGNGSSSRRVPIRAMRVARAPTVSGQSRS</sequence>
<feature type="region of interest" description="Disordered" evidence="1">
    <location>
        <begin position="26"/>
        <end position="71"/>
    </location>
</feature>
<dbReference type="AlphaFoldDB" id="A0A6J4VB70"/>
<organism evidence="2">
    <name type="scientific">uncultured Thermomicrobiales bacterium</name>
    <dbReference type="NCBI Taxonomy" id="1645740"/>
    <lineage>
        <taxon>Bacteria</taxon>
        <taxon>Pseudomonadati</taxon>
        <taxon>Thermomicrobiota</taxon>
        <taxon>Thermomicrobia</taxon>
        <taxon>Thermomicrobiales</taxon>
        <taxon>environmental samples</taxon>
    </lineage>
</organism>
<dbReference type="EMBL" id="CADCWM010000585">
    <property type="protein sequence ID" value="CAA9570610.1"/>
    <property type="molecule type" value="Genomic_DNA"/>
</dbReference>
<feature type="non-terminal residue" evidence="2">
    <location>
        <position position="71"/>
    </location>
</feature>
<evidence type="ECO:0000313" key="2">
    <source>
        <dbReference type="EMBL" id="CAA9570610.1"/>
    </source>
</evidence>
<feature type="compositionally biased region" description="Low complexity" evidence="1">
    <location>
        <begin position="27"/>
        <end position="40"/>
    </location>
</feature>
<feature type="compositionally biased region" description="Polar residues" evidence="1">
    <location>
        <begin position="41"/>
        <end position="50"/>
    </location>
</feature>
<evidence type="ECO:0000256" key="1">
    <source>
        <dbReference type="SAM" id="MobiDB-lite"/>
    </source>
</evidence>